<dbReference type="PANTHER" id="PTHR43313">
    <property type="entry name" value="SHORT-CHAIN DEHYDROGENASE/REDUCTASE FAMILY 9C"/>
    <property type="match status" value="1"/>
</dbReference>
<dbReference type="GO" id="GO:0016491">
    <property type="term" value="F:oxidoreductase activity"/>
    <property type="evidence" value="ECO:0007669"/>
    <property type="project" value="TreeGrafter"/>
</dbReference>
<accession>A0AA88Y0Z9</accession>
<dbReference type="SUPFAM" id="SSF51735">
    <property type="entry name" value="NAD(P)-binding Rossmann-fold domains"/>
    <property type="match status" value="1"/>
</dbReference>
<reference evidence="3" key="1">
    <citation type="submission" date="2019-08" db="EMBL/GenBank/DDBJ databases">
        <title>The improved chromosome-level genome for the pearl oyster Pinctada fucata martensii using PacBio sequencing and Hi-C.</title>
        <authorList>
            <person name="Zheng Z."/>
        </authorList>
    </citation>
    <scope>NUCLEOTIDE SEQUENCE</scope>
    <source>
        <strain evidence="3">ZZ-2019</strain>
        <tissue evidence="3">Adductor muscle</tissue>
    </source>
</reference>
<organism evidence="3 4">
    <name type="scientific">Pinctada imbricata</name>
    <name type="common">Atlantic pearl-oyster</name>
    <name type="synonym">Pinctada martensii</name>
    <dbReference type="NCBI Taxonomy" id="66713"/>
    <lineage>
        <taxon>Eukaryota</taxon>
        <taxon>Metazoa</taxon>
        <taxon>Spiralia</taxon>
        <taxon>Lophotrochozoa</taxon>
        <taxon>Mollusca</taxon>
        <taxon>Bivalvia</taxon>
        <taxon>Autobranchia</taxon>
        <taxon>Pteriomorphia</taxon>
        <taxon>Pterioida</taxon>
        <taxon>Pterioidea</taxon>
        <taxon>Pteriidae</taxon>
        <taxon>Pinctada</taxon>
    </lineage>
</organism>
<dbReference type="InterPro" id="IPR002347">
    <property type="entry name" value="SDR_fam"/>
</dbReference>
<gene>
    <name evidence="3" type="ORF">FSP39_018094</name>
</gene>
<name>A0AA88Y0Z9_PINIB</name>
<evidence type="ECO:0000313" key="3">
    <source>
        <dbReference type="EMBL" id="KAK3095723.1"/>
    </source>
</evidence>
<comment type="similarity">
    <text evidence="1">Belongs to the short-chain dehydrogenases/reductases (SDR) family.</text>
</comment>
<keyword evidence="2" id="KW-0472">Membrane</keyword>
<dbReference type="GO" id="GO:0008202">
    <property type="term" value="P:steroid metabolic process"/>
    <property type="evidence" value="ECO:0007669"/>
    <property type="project" value="TreeGrafter"/>
</dbReference>
<sequence length="366" mass="40855">MSKMLKVYAGRTDDDDDDDDGRTDGRTDDGRRAMTIAHLSFAQMFCEILIALIAVLLTAVFRYRRRRVTRPFEHSYVVITGCDTGFGRVAAEKFDSLGMHVFAGCLLEKSIQELKDTCSDKLYPALLDITKQDDIDNLLTTLNGKLPHGSGLTGLINNAGVLGVCGLLESLGSDQYIQAFQVNVFGMIDVTKALLPLLRIGKGRIVITSSYAGKFGAPFMGPYFSTKHAVESYSESLRRELYHDSVSVHVVVPGAFRTPVLNLKRFEEDLTEHFHKMSTESKEYYGMDMIKMINKYVVNLEASRDPDFGKVVNAYQHALTSSYPKIRYKVGIDCKILLAMVHYLPEWLTDLIIASQFPVPAGAHKS</sequence>
<feature type="transmembrane region" description="Helical" evidence="2">
    <location>
        <begin position="41"/>
        <end position="61"/>
    </location>
</feature>
<keyword evidence="2" id="KW-0812">Transmembrane</keyword>
<keyword evidence="2" id="KW-1133">Transmembrane helix</keyword>
<keyword evidence="4" id="KW-1185">Reference proteome</keyword>
<dbReference type="PANTHER" id="PTHR43313:SF1">
    <property type="entry name" value="3BETA-HYDROXYSTEROID DEHYDROGENASE DHS-16"/>
    <property type="match status" value="1"/>
</dbReference>
<proteinExistence type="inferred from homology"/>
<evidence type="ECO:0000256" key="2">
    <source>
        <dbReference type="SAM" id="Phobius"/>
    </source>
</evidence>
<dbReference type="PRINTS" id="PR00080">
    <property type="entry name" value="SDRFAMILY"/>
</dbReference>
<evidence type="ECO:0000256" key="1">
    <source>
        <dbReference type="RuleBase" id="RU000363"/>
    </source>
</evidence>
<dbReference type="PRINTS" id="PR00081">
    <property type="entry name" value="GDHRDH"/>
</dbReference>
<dbReference type="Proteomes" id="UP001186944">
    <property type="component" value="Unassembled WGS sequence"/>
</dbReference>
<dbReference type="Gene3D" id="3.40.50.720">
    <property type="entry name" value="NAD(P)-binding Rossmann-like Domain"/>
    <property type="match status" value="1"/>
</dbReference>
<comment type="caution">
    <text evidence="3">The sequence shown here is derived from an EMBL/GenBank/DDBJ whole genome shotgun (WGS) entry which is preliminary data.</text>
</comment>
<dbReference type="EMBL" id="VSWD01000008">
    <property type="protein sequence ID" value="KAK3095723.1"/>
    <property type="molecule type" value="Genomic_DNA"/>
</dbReference>
<dbReference type="AlphaFoldDB" id="A0AA88Y0Z9"/>
<dbReference type="Pfam" id="PF00106">
    <property type="entry name" value="adh_short"/>
    <property type="match status" value="1"/>
</dbReference>
<evidence type="ECO:0000313" key="4">
    <source>
        <dbReference type="Proteomes" id="UP001186944"/>
    </source>
</evidence>
<dbReference type="InterPro" id="IPR036291">
    <property type="entry name" value="NAD(P)-bd_dom_sf"/>
</dbReference>
<protein>
    <submittedName>
        <fullName evidence="3">Uncharacterized protein</fullName>
    </submittedName>
</protein>